<organism evidence="1 2">
    <name type="scientific">Izhakiella australiensis</name>
    <dbReference type="NCBI Taxonomy" id="1926881"/>
    <lineage>
        <taxon>Bacteria</taxon>
        <taxon>Pseudomonadati</taxon>
        <taxon>Pseudomonadota</taxon>
        <taxon>Gammaproteobacteria</taxon>
        <taxon>Enterobacterales</taxon>
        <taxon>Erwiniaceae</taxon>
        <taxon>Izhakiella</taxon>
    </lineage>
</organism>
<sequence>MSDFEAATAAYYRQQQYQPGWLDLFSVVVEGMFANASEAESLAFLRQMGGQLAQRYPLANATTVADLEQDINRLLARFGWGTVDIQPAGASLVITHLALPPGDDKMAAARWRSVLTAILQGLYAGWLQAQGGDPLIAVTPEASEREDMLRFRYQR</sequence>
<dbReference type="OrthoDB" id="6078279at2"/>
<dbReference type="Proteomes" id="UP000190667">
    <property type="component" value="Unassembled WGS sequence"/>
</dbReference>
<proteinExistence type="predicted"/>
<dbReference type="Gene3D" id="3.30.70.2590">
    <property type="match status" value="1"/>
</dbReference>
<dbReference type="InterPro" id="IPR022798">
    <property type="entry name" value="BcsD_bac"/>
</dbReference>
<protein>
    <submittedName>
        <fullName evidence="1">Cellulose synthase</fullName>
    </submittedName>
</protein>
<comment type="caution">
    <text evidence="1">The sequence shown here is derived from an EMBL/GenBank/DDBJ whole genome shotgun (WGS) entry which is preliminary data.</text>
</comment>
<name>A0A1S8YIH3_9GAMM</name>
<accession>A0A1S8YIH3</accession>
<gene>
    <name evidence="1" type="ORF">BTJ39_17810</name>
</gene>
<dbReference type="InterPro" id="IPR038470">
    <property type="entry name" value="Cellsynth_D_sf"/>
</dbReference>
<evidence type="ECO:0000313" key="1">
    <source>
        <dbReference type="EMBL" id="OON38516.1"/>
    </source>
</evidence>
<dbReference type="RefSeq" id="WP_078004038.1">
    <property type="nucleotide sequence ID" value="NZ_MRUL01000015.1"/>
</dbReference>
<reference evidence="1 2" key="1">
    <citation type="submission" date="2016-12" db="EMBL/GenBank/DDBJ databases">
        <title>Izhakiella australiana sp. nov. of genus Izhakiella isolated from Australian desert.</title>
        <authorList>
            <person name="Ji M."/>
        </authorList>
    </citation>
    <scope>NUCLEOTIDE SEQUENCE [LARGE SCALE GENOMIC DNA]</scope>
    <source>
        <strain evidence="1 2">D4N98</strain>
    </source>
</reference>
<dbReference type="STRING" id="1926881.BTJ39_17810"/>
<dbReference type="EMBL" id="MRUL01000015">
    <property type="protein sequence ID" value="OON38516.1"/>
    <property type="molecule type" value="Genomic_DNA"/>
</dbReference>
<keyword evidence="2" id="KW-1185">Reference proteome</keyword>
<evidence type="ECO:0000313" key="2">
    <source>
        <dbReference type="Proteomes" id="UP000190667"/>
    </source>
</evidence>
<dbReference type="AlphaFoldDB" id="A0A1S8YIH3"/>
<dbReference type="GO" id="GO:0030244">
    <property type="term" value="P:cellulose biosynthetic process"/>
    <property type="evidence" value="ECO:0007669"/>
    <property type="project" value="InterPro"/>
</dbReference>
<dbReference type="Pfam" id="PF03500">
    <property type="entry name" value="Cellsynth_D"/>
    <property type="match status" value="1"/>
</dbReference>